<gene>
    <name evidence="1" type="ORF">SDC9_175289</name>
</gene>
<proteinExistence type="predicted"/>
<comment type="caution">
    <text evidence="1">The sequence shown here is derived from an EMBL/GenBank/DDBJ whole genome shotgun (WGS) entry which is preliminary data.</text>
</comment>
<dbReference type="EMBL" id="VSSQ01077889">
    <property type="protein sequence ID" value="MPN27855.1"/>
    <property type="molecule type" value="Genomic_DNA"/>
</dbReference>
<organism evidence="1">
    <name type="scientific">bioreactor metagenome</name>
    <dbReference type="NCBI Taxonomy" id="1076179"/>
    <lineage>
        <taxon>unclassified sequences</taxon>
        <taxon>metagenomes</taxon>
        <taxon>ecological metagenomes</taxon>
    </lineage>
</organism>
<sequence>MQSAAAVNSYLSVIEEFCSVIHNGIFHFRRRENQFQLVHLINPHFHSSHSLAHAAAFVERDRIAVEAEYSEINIITV</sequence>
<accession>A0A645GMA3</accession>
<reference evidence="1" key="1">
    <citation type="submission" date="2019-08" db="EMBL/GenBank/DDBJ databases">
        <authorList>
            <person name="Kucharzyk K."/>
            <person name="Murdoch R.W."/>
            <person name="Higgins S."/>
            <person name="Loffler F."/>
        </authorList>
    </citation>
    <scope>NUCLEOTIDE SEQUENCE</scope>
</reference>
<dbReference type="AlphaFoldDB" id="A0A645GMA3"/>
<name>A0A645GMA3_9ZZZZ</name>
<evidence type="ECO:0000313" key="1">
    <source>
        <dbReference type="EMBL" id="MPN27855.1"/>
    </source>
</evidence>
<protein>
    <submittedName>
        <fullName evidence="1">Uncharacterized protein</fullName>
    </submittedName>
</protein>